<feature type="region of interest" description="Disordered" evidence="1">
    <location>
        <begin position="42"/>
        <end position="156"/>
    </location>
</feature>
<dbReference type="EMBL" id="JAPWTK010000038">
    <property type="protein sequence ID" value="KAJ8955393.1"/>
    <property type="molecule type" value="Genomic_DNA"/>
</dbReference>
<evidence type="ECO:0000313" key="3">
    <source>
        <dbReference type="Proteomes" id="UP001162162"/>
    </source>
</evidence>
<proteinExistence type="predicted"/>
<reference evidence="2" key="1">
    <citation type="journal article" date="2023" name="Insect Mol. Biol.">
        <title>Genome sequencing provides insights into the evolution of gene families encoding plant cell wall-degrading enzymes in longhorned beetles.</title>
        <authorList>
            <person name="Shin N.R."/>
            <person name="Okamura Y."/>
            <person name="Kirsch R."/>
            <person name="Pauchet Y."/>
        </authorList>
    </citation>
    <scope>NUCLEOTIDE SEQUENCE</scope>
    <source>
        <strain evidence="2">AMC_N1</strain>
    </source>
</reference>
<feature type="compositionally biased region" description="Acidic residues" evidence="1">
    <location>
        <begin position="119"/>
        <end position="141"/>
    </location>
</feature>
<gene>
    <name evidence="2" type="ORF">NQ318_003491</name>
</gene>
<feature type="compositionally biased region" description="Pro residues" evidence="1">
    <location>
        <begin position="53"/>
        <end position="73"/>
    </location>
</feature>
<sequence>MFALWYGVLTYREYRCYLGKIFFKEASDSCCEGDSRGVPLAAEKTRTLQIPLVEPPKPPRTPSPIPPRSPSPRTPDSSFSPPQASSTPIKGSPDTTKPLDPPPKPPRAPSPHPIRAEAFEDIEYEEEEEEEESSDVEDDENSVISSSSPRRAPISNSVNEFINQEINQPNSLRLNQTR</sequence>
<evidence type="ECO:0000313" key="2">
    <source>
        <dbReference type="EMBL" id="KAJ8955393.1"/>
    </source>
</evidence>
<keyword evidence="3" id="KW-1185">Reference proteome</keyword>
<dbReference type="Proteomes" id="UP001162162">
    <property type="component" value="Unassembled WGS sequence"/>
</dbReference>
<dbReference type="AlphaFoldDB" id="A0AAV8YXA0"/>
<comment type="caution">
    <text evidence="2">The sequence shown here is derived from an EMBL/GenBank/DDBJ whole genome shotgun (WGS) entry which is preliminary data.</text>
</comment>
<organism evidence="2 3">
    <name type="scientific">Aromia moschata</name>
    <dbReference type="NCBI Taxonomy" id="1265417"/>
    <lineage>
        <taxon>Eukaryota</taxon>
        <taxon>Metazoa</taxon>
        <taxon>Ecdysozoa</taxon>
        <taxon>Arthropoda</taxon>
        <taxon>Hexapoda</taxon>
        <taxon>Insecta</taxon>
        <taxon>Pterygota</taxon>
        <taxon>Neoptera</taxon>
        <taxon>Endopterygota</taxon>
        <taxon>Coleoptera</taxon>
        <taxon>Polyphaga</taxon>
        <taxon>Cucujiformia</taxon>
        <taxon>Chrysomeloidea</taxon>
        <taxon>Cerambycidae</taxon>
        <taxon>Cerambycinae</taxon>
        <taxon>Callichromatini</taxon>
        <taxon>Aromia</taxon>
    </lineage>
</organism>
<name>A0AAV8YXA0_9CUCU</name>
<feature type="compositionally biased region" description="Pro residues" evidence="1">
    <location>
        <begin position="99"/>
        <end position="112"/>
    </location>
</feature>
<accession>A0AAV8YXA0</accession>
<protein>
    <submittedName>
        <fullName evidence="2">Uncharacterized protein</fullName>
    </submittedName>
</protein>
<evidence type="ECO:0000256" key="1">
    <source>
        <dbReference type="SAM" id="MobiDB-lite"/>
    </source>
</evidence>
<feature type="compositionally biased region" description="Low complexity" evidence="1">
    <location>
        <begin position="142"/>
        <end position="156"/>
    </location>
</feature>